<name>A0A512JL36_9HYPH</name>
<dbReference type="SMART" id="SM00450">
    <property type="entry name" value="RHOD"/>
    <property type="match status" value="1"/>
</dbReference>
<organism evidence="2 3">
    <name type="scientific">Methylobacterium gnaphalii</name>
    <dbReference type="NCBI Taxonomy" id="1010610"/>
    <lineage>
        <taxon>Bacteria</taxon>
        <taxon>Pseudomonadati</taxon>
        <taxon>Pseudomonadota</taxon>
        <taxon>Alphaproteobacteria</taxon>
        <taxon>Hyphomicrobiales</taxon>
        <taxon>Methylobacteriaceae</taxon>
        <taxon>Methylobacterium</taxon>
    </lineage>
</organism>
<dbReference type="EMBL" id="BJZV01000013">
    <property type="protein sequence ID" value="GEP10676.1"/>
    <property type="molecule type" value="Genomic_DNA"/>
</dbReference>
<sequence>MTVVDVDREAVKRGLADGSILLIDVREEQEFASGHIPGSVSYPLSTFDPATLRALIEADGRRPVFSCASGVRTVHAISAARQAGLDLNEHYRGSFKDWYGSGEPIER</sequence>
<gene>
    <name evidence="2" type="ORF">MGN01_25210</name>
</gene>
<evidence type="ECO:0000259" key="1">
    <source>
        <dbReference type="PROSITE" id="PS50206"/>
    </source>
</evidence>
<dbReference type="RefSeq" id="WP_147046946.1">
    <property type="nucleotide sequence ID" value="NZ_BJZV01000013.1"/>
</dbReference>
<dbReference type="Gene3D" id="3.40.250.10">
    <property type="entry name" value="Rhodanese-like domain"/>
    <property type="match status" value="1"/>
</dbReference>
<dbReference type="GO" id="GO:0004792">
    <property type="term" value="F:thiosulfate-cyanide sulfurtransferase activity"/>
    <property type="evidence" value="ECO:0007669"/>
    <property type="project" value="TreeGrafter"/>
</dbReference>
<accession>A0A512JL36</accession>
<keyword evidence="3" id="KW-1185">Reference proteome</keyword>
<dbReference type="Proteomes" id="UP000321750">
    <property type="component" value="Unassembled WGS sequence"/>
</dbReference>
<protein>
    <submittedName>
        <fullName evidence="2">Rhodanese</fullName>
    </submittedName>
</protein>
<dbReference type="InterPro" id="IPR036873">
    <property type="entry name" value="Rhodanese-like_dom_sf"/>
</dbReference>
<dbReference type="PANTHER" id="PTHR44086">
    <property type="entry name" value="THIOSULFATE SULFURTRANSFERASE RDL2, MITOCHONDRIAL-RELATED"/>
    <property type="match status" value="1"/>
</dbReference>
<evidence type="ECO:0000313" key="2">
    <source>
        <dbReference type="EMBL" id="GEP10676.1"/>
    </source>
</evidence>
<dbReference type="InterPro" id="IPR001763">
    <property type="entry name" value="Rhodanese-like_dom"/>
</dbReference>
<proteinExistence type="predicted"/>
<reference evidence="2 3" key="1">
    <citation type="submission" date="2019-07" db="EMBL/GenBank/DDBJ databases">
        <title>Whole genome shotgun sequence of Methylobacterium gnaphalii NBRC 107716.</title>
        <authorList>
            <person name="Hosoyama A."/>
            <person name="Uohara A."/>
            <person name="Ohji S."/>
            <person name="Ichikawa N."/>
        </authorList>
    </citation>
    <scope>NUCLEOTIDE SEQUENCE [LARGE SCALE GENOMIC DNA]</scope>
    <source>
        <strain evidence="2 3">NBRC 107716</strain>
    </source>
</reference>
<dbReference type="Pfam" id="PF00581">
    <property type="entry name" value="Rhodanese"/>
    <property type="match status" value="1"/>
</dbReference>
<feature type="domain" description="Rhodanese" evidence="1">
    <location>
        <begin position="16"/>
        <end position="107"/>
    </location>
</feature>
<dbReference type="OrthoDB" id="9807812at2"/>
<evidence type="ECO:0000313" key="3">
    <source>
        <dbReference type="Proteomes" id="UP000321750"/>
    </source>
</evidence>
<dbReference type="AlphaFoldDB" id="A0A512JL36"/>
<comment type="caution">
    <text evidence="2">The sequence shown here is derived from an EMBL/GenBank/DDBJ whole genome shotgun (WGS) entry which is preliminary data.</text>
</comment>
<dbReference type="SUPFAM" id="SSF52821">
    <property type="entry name" value="Rhodanese/Cell cycle control phosphatase"/>
    <property type="match status" value="1"/>
</dbReference>
<dbReference type="PANTHER" id="PTHR44086:SF10">
    <property type="entry name" value="THIOSULFATE SULFURTRANSFERASE_RHODANESE-LIKE DOMAIN-CONTAINING PROTEIN 3"/>
    <property type="match status" value="1"/>
</dbReference>
<dbReference type="PROSITE" id="PS50206">
    <property type="entry name" value="RHODANESE_3"/>
    <property type="match status" value="1"/>
</dbReference>